<protein>
    <submittedName>
        <fullName evidence="1">Hypothetical membrane protein</fullName>
    </submittedName>
</protein>
<sequence>MIMGPLLTIVHVLAAVLLLGPVTVAVSQFQVQAVKAYEGDTAAGGAARVLYRITQTYGILSLLVPLVGFAIMFTGDYWHEGRFHTSLLLSIIGWALLLFVIMPRQKTMMGALRLLPEDELTHDFQVTDWKKAKSQLAMFGGIFSLLWVVTAILMMLPRIMG</sequence>
<name>A0A6H9XXY8_9CORY</name>
<accession>A0A6H9XXY8</accession>
<dbReference type="Proteomes" id="UP000249886">
    <property type="component" value="Unassembled WGS sequence"/>
</dbReference>
<gene>
    <name evidence="1" type="ORF">NCTC10254_01706</name>
</gene>
<reference evidence="1 2" key="1">
    <citation type="submission" date="2018-06" db="EMBL/GenBank/DDBJ databases">
        <authorList>
            <consortium name="Pathogen Informatics"/>
            <person name="Doyle S."/>
        </authorList>
    </citation>
    <scope>NUCLEOTIDE SEQUENCE [LARGE SCALE GENOMIC DNA]</scope>
    <source>
        <strain evidence="1 2">NCTC10254</strain>
    </source>
</reference>
<dbReference type="AlphaFoldDB" id="A0A6H9XXY8"/>
<evidence type="ECO:0000313" key="1">
    <source>
        <dbReference type="EMBL" id="SPW29761.1"/>
    </source>
</evidence>
<dbReference type="EMBL" id="UARK01000018">
    <property type="protein sequence ID" value="SPW29761.1"/>
    <property type="molecule type" value="Genomic_DNA"/>
</dbReference>
<proteinExistence type="predicted"/>
<organism evidence="1 2">
    <name type="scientific">Corynebacterium matruchotii</name>
    <dbReference type="NCBI Taxonomy" id="43768"/>
    <lineage>
        <taxon>Bacteria</taxon>
        <taxon>Bacillati</taxon>
        <taxon>Actinomycetota</taxon>
        <taxon>Actinomycetes</taxon>
        <taxon>Mycobacteriales</taxon>
        <taxon>Corynebacteriaceae</taxon>
        <taxon>Corynebacterium</taxon>
    </lineage>
</organism>
<evidence type="ECO:0000313" key="2">
    <source>
        <dbReference type="Proteomes" id="UP000249886"/>
    </source>
</evidence>
<comment type="caution">
    <text evidence="1">The sequence shown here is derived from an EMBL/GenBank/DDBJ whole genome shotgun (WGS) entry which is preliminary data.</text>
</comment>